<keyword evidence="1" id="KW-0132">Cell division</keyword>
<organism evidence="4 5">
    <name type="scientific">Cardiocondyla obscurior</name>
    <dbReference type="NCBI Taxonomy" id="286306"/>
    <lineage>
        <taxon>Eukaryota</taxon>
        <taxon>Metazoa</taxon>
        <taxon>Ecdysozoa</taxon>
        <taxon>Arthropoda</taxon>
        <taxon>Hexapoda</taxon>
        <taxon>Insecta</taxon>
        <taxon>Pterygota</taxon>
        <taxon>Neoptera</taxon>
        <taxon>Endopterygota</taxon>
        <taxon>Hymenoptera</taxon>
        <taxon>Apocrita</taxon>
        <taxon>Aculeata</taxon>
        <taxon>Formicoidea</taxon>
        <taxon>Formicidae</taxon>
        <taxon>Myrmicinae</taxon>
        <taxon>Cardiocondyla</taxon>
    </lineage>
</organism>
<comment type="similarity">
    <text evidence="1">Belongs to the SPC24 family.</text>
</comment>
<dbReference type="GO" id="GO:0000776">
    <property type="term" value="C:kinetochore"/>
    <property type="evidence" value="ECO:0007669"/>
    <property type="project" value="UniProtKB-KW"/>
</dbReference>
<keyword evidence="2" id="KW-0175">Coiled coil</keyword>
<sequence>MEGHWLQSLRMKLVSTDASRLQQLLQSKVEDMNEIKKNQDQRFNEDEINIKELTSKLDAMKEALHTETQILEHKNNELSKENIYIEELQEENDKLLQEIKQLEGQRNSLKSSKPNSRDQQLLELGRKKLKLYKELTKIQWDYAATKHSIKGYVSNGCDYIHHFCYENQEINYKIIDSLWNEIYLCTSQGESERENLQPNFAN</sequence>
<keyword evidence="1" id="KW-0539">Nucleus</keyword>
<dbReference type="Proteomes" id="UP001430953">
    <property type="component" value="Unassembled WGS sequence"/>
</dbReference>
<dbReference type="Gene3D" id="3.30.160.570">
    <property type="entry name" value="Ncd80 complex, Spc24 subunit"/>
    <property type="match status" value="1"/>
</dbReference>
<evidence type="ECO:0000313" key="5">
    <source>
        <dbReference type="Proteomes" id="UP001430953"/>
    </source>
</evidence>
<comment type="function">
    <text evidence="1">Acts as a component of the essential kinetochore-associated NDC80 complex, which is required for chromosome segregation and spindle checkpoint activity.</text>
</comment>
<proteinExistence type="inferred from homology"/>
<protein>
    <recommendedName>
        <fullName evidence="1">Kinetochore protein Spc24</fullName>
    </recommendedName>
</protein>
<dbReference type="Pfam" id="PF08286">
    <property type="entry name" value="Spc24"/>
    <property type="match status" value="1"/>
</dbReference>
<dbReference type="GO" id="GO:0051301">
    <property type="term" value="P:cell division"/>
    <property type="evidence" value="ECO:0007669"/>
    <property type="project" value="UniProtKB-UniRule"/>
</dbReference>
<keyword evidence="1" id="KW-0498">Mitosis</keyword>
<dbReference type="InterPro" id="IPR013252">
    <property type="entry name" value="Ndc80_Spc24"/>
</dbReference>
<evidence type="ECO:0000256" key="2">
    <source>
        <dbReference type="SAM" id="Coils"/>
    </source>
</evidence>
<evidence type="ECO:0000313" key="4">
    <source>
        <dbReference type="EMBL" id="KAL0120615.1"/>
    </source>
</evidence>
<dbReference type="EMBL" id="JADYXP020000074">
    <property type="protein sequence ID" value="KAL0098385.1"/>
    <property type="molecule type" value="Genomic_DNA"/>
</dbReference>
<dbReference type="AlphaFoldDB" id="A0AAW2G2I1"/>
<keyword evidence="1" id="KW-0995">Kinetochore</keyword>
<dbReference type="EMBL" id="JADYXP020000007">
    <property type="protein sequence ID" value="KAL0120615.1"/>
    <property type="molecule type" value="Genomic_DNA"/>
</dbReference>
<name>A0AAW2G2I1_9HYME</name>
<keyword evidence="1" id="KW-0137">Centromere</keyword>
<comment type="caution">
    <text evidence="4">The sequence shown here is derived from an EMBL/GenBank/DDBJ whole genome shotgun (WGS) entry which is preliminary data.</text>
</comment>
<evidence type="ECO:0000256" key="1">
    <source>
        <dbReference type="RuleBase" id="RU368011"/>
    </source>
</evidence>
<gene>
    <name evidence="4" type="ORF">PUN28_008356</name>
    <name evidence="3" type="ORF">PUN28_020348</name>
</gene>
<reference evidence="4 5" key="1">
    <citation type="submission" date="2023-03" db="EMBL/GenBank/DDBJ databases">
        <title>High recombination rates correlate with genetic variation in Cardiocondyla obscurior ants.</title>
        <authorList>
            <person name="Errbii M."/>
        </authorList>
    </citation>
    <scope>NUCLEOTIDE SEQUENCE [LARGE SCALE GENOMIC DNA]</scope>
    <source>
        <strain evidence="4">Alpha-2009</strain>
        <tissue evidence="4">Whole body</tissue>
    </source>
</reference>
<evidence type="ECO:0000313" key="3">
    <source>
        <dbReference type="EMBL" id="KAL0098385.1"/>
    </source>
</evidence>
<dbReference type="GO" id="GO:0005634">
    <property type="term" value="C:nucleus"/>
    <property type="evidence" value="ECO:0007669"/>
    <property type="project" value="UniProtKB-SubCell"/>
</dbReference>
<keyword evidence="1" id="KW-0158">Chromosome</keyword>
<comment type="subunit">
    <text evidence="1">Component of the NDC80 complex.</text>
</comment>
<keyword evidence="1" id="KW-0131">Cell cycle</keyword>
<accession>A0AAW2G2I1</accession>
<comment type="subcellular location">
    <subcellularLocation>
        <location evidence="1">Nucleus</location>
    </subcellularLocation>
    <subcellularLocation>
        <location evidence="1">Chromosome</location>
        <location evidence="1">Centromere</location>
        <location evidence="1">Kinetochore</location>
    </subcellularLocation>
</comment>
<feature type="coiled-coil region" evidence="2">
    <location>
        <begin position="18"/>
        <end position="112"/>
    </location>
</feature>
<keyword evidence="5" id="KW-1185">Reference proteome</keyword>